<protein>
    <submittedName>
        <fullName evidence="9">Putative cytochrome c oxidase copper chaperone Cox17</fullName>
    </submittedName>
</protein>
<dbReference type="FunFam" id="1.10.287.1130:FF:000004">
    <property type="entry name" value="Cytochrome c oxidase copper chaperone"/>
    <property type="match status" value="1"/>
</dbReference>
<evidence type="ECO:0000256" key="5">
    <source>
        <dbReference type="ARBA" id="ARBA00023128"/>
    </source>
</evidence>
<dbReference type="RefSeq" id="XP_028488725.1">
    <property type="nucleotide sequence ID" value="XM_028629388.1"/>
</dbReference>
<dbReference type="AlphaFoldDB" id="A0A443I4R9"/>
<dbReference type="GO" id="GO:0005758">
    <property type="term" value="C:mitochondrial intermembrane space"/>
    <property type="evidence" value="ECO:0007669"/>
    <property type="project" value="UniProtKB-SubCell"/>
</dbReference>
<feature type="binding site" evidence="8">
    <location>
        <position position="36"/>
    </location>
    <ligand>
        <name>Cu cation</name>
        <dbReference type="ChEBI" id="CHEBI:23378"/>
    </ligand>
</feature>
<dbReference type="InterPro" id="IPR007745">
    <property type="entry name" value="Cyt_c_oxidase_Cu-chaperone"/>
</dbReference>
<dbReference type="GeneID" id="39598665"/>
<name>A0A443I4R9_BYSSP</name>
<dbReference type="Proteomes" id="UP000283841">
    <property type="component" value="Unassembled WGS sequence"/>
</dbReference>
<comment type="subcellular location">
    <subcellularLocation>
        <location evidence="1">Mitochondrion intermembrane space</location>
    </subcellularLocation>
</comment>
<evidence type="ECO:0000256" key="8">
    <source>
        <dbReference type="PIRSR" id="PIRSR607745-1"/>
    </source>
</evidence>
<dbReference type="GO" id="GO:0016531">
    <property type="term" value="F:copper chaperone activity"/>
    <property type="evidence" value="ECO:0007669"/>
    <property type="project" value="InterPro"/>
</dbReference>
<comment type="caution">
    <text evidence="9">The sequence shown here is derived from an EMBL/GenBank/DDBJ whole genome shotgun (WGS) entry which is preliminary data.</text>
</comment>
<keyword evidence="4 8" id="KW-0186">Copper</keyword>
<dbReference type="EMBL" id="RCNU01000001">
    <property type="protein sequence ID" value="RWQ99080.1"/>
    <property type="molecule type" value="Genomic_DNA"/>
</dbReference>
<accession>A0A443I4R9</accession>
<feature type="binding site" evidence="8">
    <location>
        <position position="37"/>
    </location>
    <ligand>
        <name>Cu cation</name>
        <dbReference type="ChEBI" id="CHEBI:23378"/>
    </ligand>
</feature>
<dbReference type="SUPFAM" id="SSF47072">
    <property type="entry name" value="Cysteine alpha-hairpin motif"/>
    <property type="match status" value="1"/>
</dbReference>
<dbReference type="InterPro" id="IPR009069">
    <property type="entry name" value="Cys_alpha_HP_mot_SF"/>
</dbReference>
<dbReference type="Gene3D" id="1.10.287.1130">
    <property type="entry name" value="CytochromE C oxidase copper chaperone"/>
    <property type="match status" value="1"/>
</dbReference>
<keyword evidence="6" id="KW-1015">Disulfide bond</keyword>
<dbReference type="PROSITE" id="PS51808">
    <property type="entry name" value="CHCH"/>
    <property type="match status" value="1"/>
</dbReference>
<proteinExistence type="inferred from homology"/>
<keyword evidence="10" id="KW-1185">Reference proteome</keyword>
<keyword evidence="5" id="KW-0496">Mitochondrion</keyword>
<dbReference type="VEuPathDB" id="FungiDB:C8Q69DRAFT_449733"/>
<evidence type="ECO:0000313" key="9">
    <source>
        <dbReference type="EMBL" id="RWQ99080.1"/>
    </source>
</evidence>
<keyword evidence="3 8" id="KW-0479">Metal-binding</keyword>
<evidence type="ECO:0000256" key="6">
    <source>
        <dbReference type="ARBA" id="ARBA00023157"/>
    </source>
</evidence>
<dbReference type="GO" id="GO:0033617">
    <property type="term" value="P:mitochondrial respiratory chain complex IV assembly"/>
    <property type="evidence" value="ECO:0007669"/>
    <property type="project" value="TreeGrafter"/>
</dbReference>
<evidence type="ECO:0000256" key="4">
    <source>
        <dbReference type="ARBA" id="ARBA00023008"/>
    </source>
</evidence>
<dbReference type="Pfam" id="PF05051">
    <property type="entry name" value="COX17"/>
    <property type="match status" value="1"/>
</dbReference>
<evidence type="ECO:0000256" key="7">
    <source>
        <dbReference type="ARBA" id="ARBA00023186"/>
    </source>
</evidence>
<organism evidence="9 10">
    <name type="scientific">Byssochlamys spectabilis</name>
    <name type="common">Paecilomyces variotii</name>
    <dbReference type="NCBI Taxonomy" id="264951"/>
    <lineage>
        <taxon>Eukaryota</taxon>
        <taxon>Fungi</taxon>
        <taxon>Dikarya</taxon>
        <taxon>Ascomycota</taxon>
        <taxon>Pezizomycotina</taxon>
        <taxon>Eurotiomycetes</taxon>
        <taxon>Eurotiomycetidae</taxon>
        <taxon>Eurotiales</taxon>
        <taxon>Thermoascaceae</taxon>
        <taxon>Paecilomyces</taxon>
    </lineage>
</organism>
<evidence type="ECO:0000313" key="10">
    <source>
        <dbReference type="Proteomes" id="UP000283841"/>
    </source>
</evidence>
<sequence>MSWLFGSSNAPAVSAPAPVNAVNIQASEPASKPKPCCVCKEEKSSRDDCMLFSKSDDPANNDCKPLVEQYKSCMAGYGFKI</sequence>
<keyword evidence="7" id="KW-0143">Chaperone</keyword>
<dbReference type="GO" id="GO:0005507">
    <property type="term" value="F:copper ion binding"/>
    <property type="evidence" value="ECO:0007669"/>
    <property type="project" value="InterPro"/>
</dbReference>
<dbReference type="OrthoDB" id="1915887at2759"/>
<evidence type="ECO:0000256" key="3">
    <source>
        <dbReference type="ARBA" id="ARBA00022723"/>
    </source>
</evidence>
<evidence type="ECO:0000256" key="2">
    <source>
        <dbReference type="ARBA" id="ARBA00009241"/>
    </source>
</evidence>
<reference evidence="9 10" key="1">
    <citation type="journal article" date="2018" name="Front. Microbiol.">
        <title>Genomic and genetic insights into a cosmopolitan fungus, Paecilomyces variotii (Eurotiales).</title>
        <authorList>
            <person name="Urquhart A.S."/>
            <person name="Mondo S.J."/>
            <person name="Makela M.R."/>
            <person name="Hane J.K."/>
            <person name="Wiebenga A."/>
            <person name="He G."/>
            <person name="Mihaltcheva S."/>
            <person name="Pangilinan J."/>
            <person name="Lipzen A."/>
            <person name="Barry K."/>
            <person name="de Vries R.P."/>
            <person name="Grigoriev I.V."/>
            <person name="Idnurm A."/>
        </authorList>
    </citation>
    <scope>NUCLEOTIDE SEQUENCE [LARGE SCALE GENOMIC DNA]</scope>
    <source>
        <strain evidence="9 10">CBS 101075</strain>
    </source>
</reference>
<comment type="similarity">
    <text evidence="2">Belongs to the COX17 family.</text>
</comment>
<gene>
    <name evidence="9" type="ORF">C8Q69DRAFT_449733</name>
</gene>
<dbReference type="PANTHER" id="PTHR16719">
    <property type="entry name" value="CYTOCHROME C OXIDASE COPPER CHAPERONE"/>
    <property type="match status" value="1"/>
</dbReference>
<evidence type="ECO:0000256" key="1">
    <source>
        <dbReference type="ARBA" id="ARBA00004569"/>
    </source>
</evidence>
<dbReference type="STRING" id="264951.A0A443I4R9"/>
<dbReference type="PANTHER" id="PTHR16719:SF0">
    <property type="entry name" value="CYTOCHROME C OXIDASE COPPER CHAPERONE"/>
    <property type="match status" value="1"/>
</dbReference>